<feature type="transmembrane region" description="Helical" evidence="1">
    <location>
        <begin position="33"/>
        <end position="51"/>
    </location>
</feature>
<evidence type="ECO:0000259" key="2">
    <source>
        <dbReference type="Pfam" id="PF00892"/>
    </source>
</evidence>
<dbReference type="Pfam" id="PF00892">
    <property type="entry name" value="EamA"/>
    <property type="match status" value="2"/>
</dbReference>
<evidence type="ECO:0000256" key="1">
    <source>
        <dbReference type="SAM" id="Phobius"/>
    </source>
</evidence>
<dbReference type="InterPro" id="IPR037185">
    <property type="entry name" value="EmrE-like"/>
</dbReference>
<feature type="transmembrane region" description="Helical" evidence="1">
    <location>
        <begin position="213"/>
        <end position="234"/>
    </location>
</feature>
<keyword evidence="1" id="KW-1133">Transmembrane helix</keyword>
<dbReference type="EMBL" id="JBHRZF010000001">
    <property type="protein sequence ID" value="MFC3859192.1"/>
    <property type="molecule type" value="Genomic_DNA"/>
</dbReference>
<feature type="transmembrane region" description="Helical" evidence="1">
    <location>
        <begin position="181"/>
        <end position="201"/>
    </location>
</feature>
<protein>
    <submittedName>
        <fullName evidence="3">EamA family transporter</fullName>
    </submittedName>
</protein>
<gene>
    <name evidence="3" type="ORF">ACFOPQ_00200</name>
</gene>
<feature type="transmembrane region" description="Helical" evidence="1">
    <location>
        <begin position="63"/>
        <end position="82"/>
    </location>
</feature>
<name>A0ABV8A0L5_9DEIO</name>
<proteinExistence type="predicted"/>
<organism evidence="3 4">
    <name type="scientific">Deinococcus antarcticus</name>
    <dbReference type="NCBI Taxonomy" id="1298767"/>
    <lineage>
        <taxon>Bacteria</taxon>
        <taxon>Thermotogati</taxon>
        <taxon>Deinococcota</taxon>
        <taxon>Deinococci</taxon>
        <taxon>Deinococcales</taxon>
        <taxon>Deinococcaceae</taxon>
        <taxon>Deinococcus</taxon>
    </lineage>
</organism>
<dbReference type="PANTHER" id="PTHR22911">
    <property type="entry name" value="ACYL-MALONYL CONDENSING ENZYME-RELATED"/>
    <property type="match status" value="1"/>
</dbReference>
<feature type="transmembrane region" description="Helical" evidence="1">
    <location>
        <begin position="267"/>
        <end position="285"/>
    </location>
</feature>
<feature type="transmembrane region" description="Helical" evidence="1">
    <location>
        <begin position="118"/>
        <end position="137"/>
    </location>
</feature>
<feature type="domain" description="EamA" evidence="2">
    <location>
        <begin position="2"/>
        <end position="134"/>
    </location>
</feature>
<dbReference type="Proteomes" id="UP001595748">
    <property type="component" value="Unassembled WGS sequence"/>
</dbReference>
<feature type="transmembrane region" description="Helical" evidence="1">
    <location>
        <begin position="88"/>
        <end position="111"/>
    </location>
</feature>
<keyword evidence="1" id="KW-0812">Transmembrane</keyword>
<comment type="caution">
    <text evidence="3">The sequence shown here is derived from an EMBL/GenBank/DDBJ whole genome shotgun (WGS) entry which is preliminary data.</text>
</comment>
<feature type="transmembrane region" description="Helical" evidence="1">
    <location>
        <begin position="149"/>
        <end position="169"/>
    </location>
</feature>
<sequence>MTGVWLGLGAALAWGFADYLAQPAARNLGSVRAAFYAQLAGLLLLLPLTLFTQRVFFPNGADTWLWIVATGVLGAGGGLAFYQSAKLGSLAVVAPIMGSYGAVTTLLAWLWGEHLTPLVTLGLLLALVSVVLVSIPARHAKVSAPPRQLQGIVWALASAALVGLCFFVMGRELTPRIGGILTTWWTRVVGITLNFGILLFTRQALGFTRGRHLLTPGLSGALSVTAILLTALGLGHGEDAIVTVLGSMSIVITTLIALLIVRERLTWWQGAGIMLAGVSVVMIGLK</sequence>
<feature type="domain" description="EamA" evidence="2">
    <location>
        <begin position="150"/>
        <end position="284"/>
    </location>
</feature>
<feature type="transmembrane region" description="Helical" evidence="1">
    <location>
        <begin position="241"/>
        <end position="261"/>
    </location>
</feature>
<dbReference type="InterPro" id="IPR000620">
    <property type="entry name" value="EamA_dom"/>
</dbReference>
<dbReference type="RefSeq" id="WP_380075361.1">
    <property type="nucleotide sequence ID" value="NZ_JBHRZF010000001.1"/>
</dbReference>
<evidence type="ECO:0000313" key="4">
    <source>
        <dbReference type="Proteomes" id="UP001595748"/>
    </source>
</evidence>
<dbReference type="PANTHER" id="PTHR22911:SF137">
    <property type="entry name" value="SOLUTE CARRIER FAMILY 35 MEMBER G2-RELATED"/>
    <property type="match status" value="1"/>
</dbReference>
<reference evidence="4" key="1">
    <citation type="journal article" date="2019" name="Int. J. Syst. Evol. Microbiol.">
        <title>The Global Catalogue of Microorganisms (GCM) 10K type strain sequencing project: providing services to taxonomists for standard genome sequencing and annotation.</title>
        <authorList>
            <consortium name="The Broad Institute Genomics Platform"/>
            <consortium name="The Broad Institute Genome Sequencing Center for Infectious Disease"/>
            <person name="Wu L."/>
            <person name="Ma J."/>
        </authorList>
    </citation>
    <scope>NUCLEOTIDE SEQUENCE [LARGE SCALE GENOMIC DNA]</scope>
    <source>
        <strain evidence="4">CCTCC AB 2013263</strain>
    </source>
</reference>
<accession>A0ABV8A0L5</accession>
<keyword evidence="1" id="KW-0472">Membrane</keyword>
<keyword evidence="4" id="KW-1185">Reference proteome</keyword>
<dbReference type="SUPFAM" id="SSF103481">
    <property type="entry name" value="Multidrug resistance efflux transporter EmrE"/>
    <property type="match status" value="2"/>
</dbReference>
<evidence type="ECO:0000313" key="3">
    <source>
        <dbReference type="EMBL" id="MFC3859192.1"/>
    </source>
</evidence>